<evidence type="ECO:0000256" key="13">
    <source>
        <dbReference type="SAM" id="Phobius"/>
    </source>
</evidence>
<name>A0A916VCG9_9FIRM</name>
<dbReference type="PROSITE" id="PS50035">
    <property type="entry name" value="PLD"/>
    <property type="match status" value="2"/>
</dbReference>
<dbReference type="InterPro" id="IPR025202">
    <property type="entry name" value="PLD-like_dom"/>
</dbReference>
<dbReference type="SMART" id="SM00155">
    <property type="entry name" value="PLDc"/>
    <property type="match status" value="2"/>
</dbReference>
<evidence type="ECO:0000256" key="11">
    <source>
        <dbReference type="ARBA" id="ARBA00023264"/>
    </source>
</evidence>
<evidence type="ECO:0000256" key="5">
    <source>
        <dbReference type="ARBA" id="ARBA00022692"/>
    </source>
</evidence>
<keyword evidence="11" id="KW-1208">Phospholipid metabolism</keyword>
<feature type="transmembrane region" description="Helical" evidence="13">
    <location>
        <begin position="49"/>
        <end position="66"/>
    </location>
</feature>
<dbReference type="CDD" id="cd09154">
    <property type="entry name" value="PLDc_SMU_988_like_1"/>
    <property type="match status" value="1"/>
</dbReference>
<keyword evidence="16" id="KW-1185">Reference proteome</keyword>
<dbReference type="PANTHER" id="PTHR21248">
    <property type="entry name" value="CARDIOLIPIN SYNTHASE"/>
    <property type="match status" value="1"/>
</dbReference>
<dbReference type="NCBIfam" id="TIGR04265">
    <property type="entry name" value="bac_cardiolipin"/>
    <property type="match status" value="1"/>
</dbReference>
<evidence type="ECO:0000256" key="12">
    <source>
        <dbReference type="NCBIfam" id="TIGR04265"/>
    </source>
</evidence>
<keyword evidence="4" id="KW-0808">Transferase</keyword>
<dbReference type="AlphaFoldDB" id="A0A916VCG9"/>
<keyword evidence="6" id="KW-0677">Repeat</keyword>
<keyword evidence="8" id="KW-0443">Lipid metabolism</keyword>
<evidence type="ECO:0000256" key="2">
    <source>
        <dbReference type="ARBA" id="ARBA00022475"/>
    </source>
</evidence>
<dbReference type="InterPro" id="IPR001736">
    <property type="entry name" value="PLipase_D/transphosphatidylase"/>
</dbReference>
<dbReference type="Pfam" id="PF13091">
    <property type="entry name" value="PLDc_2"/>
    <property type="match status" value="2"/>
</dbReference>
<dbReference type="PANTHER" id="PTHR21248:SF22">
    <property type="entry name" value="PHOSPHOLIPASE D"/>
    <property type="match status" value="1"/>
</dbReference>
<evidence type="ECO:0000256" key="1">
    <source>
        <dbReference type="ARBA" id="ARBA00004651"/>
    </source>
</evidence>
<dbReference type="SUPFAM" id="SSF56024">
    <property type="entry name" value="Phospholipase D/nuclease"/>
    <property type="match status" value="2"/>
</dbReference>
<comment type="subcellular location">
    <subcellularLocation>
        <location evidence="1">Cell membrane</location>
        <topology evidence="1">Multi-pass membrane protein</topology>
    </subcellularLocation>
</comment>
<feature type="domain" description="PLD phosphodiesterase" evidence="14">
    <location>
        <begin position="254"/>
        <end position="281"/>
    </location>
</feature>
<evidence type="ECO:0000256" key="3">
    <source>
        <dbReference type="ARBA" id="ARBA00022516"/>
    </source>
</evidence>
<evidence type="ECO:0000256" key="10">
    <source>
        <dbReference type="ARBA" id="ARBA00023209"/>
    </source>
</evidence>
<keyword evidence="10" id="KW-0594">Phospholipid biosynthesis</keyword>
<dbReference type="CDD" id="cd09160">
    <property type="entry name" value="PLDc_SMU_988_like_2"/>
    <property type="match status" value="1"/>
</dbReference>
<keyword evidence="2" id="KW-1003">Cell membrane</keyword>
<evidence type="ECO:0000313" key="15">
    <source>
        <dbReference type="EMBL" id="GFO84685.1"/>
    </source>
</evidence>
<sequence length="520" mass="60056">MKITKNLAKVISKILKFLQRRLVMVVLLIVIQVVWMTYIVAIIGENSEILQKLLELFSLIVVIYLVNKEDNPAYKLAWTIPILIFPLFGGFAYLVLGNKQPARKLRKALEESISETDFLLGQEYEVIENLKKADFQAATQAVYIEKYGGYPIYQNSNTKYYASGEEMFGDLLESLRSAKHYIFMEFFIVSQGYMWETILEILKERVNDGVEVRFMYDDVGCVDLLPYKYYKELEKYGIMTVAFNRIKPLISTAWNNRDHRKVVVVDGHTAYTGGLNLADEYINRIERFGYWKDAGLKVTGDAVWNFTVMFLQVWNAMRKTDEGFGMFLPHKHHQADFKGKGYIQPYADNPLDRETVGENVYLNIINSAVHYVYMYTPYLIIDNEMITALCLAAKRGVDVRIVTPAIPDKKAVFLLTQSYYSQLVDAGIRIYQYTPGFIHAKCFLCDDKIGTVGTINMDFRSLYLHFENGVFMYKSEALPQLKEDMLRTFEESQLITKEMCEGTLPKRLAQSMLRILAPLL</sequence>
<evidence type="ECO:0000256" key="4">
    <source>
        <dbReference type="ARBA" id="ARBA00022679"/>
    </source>
</evidence>
<dbReference type="GO" id="GO:0008808">
    <property type="term" value="F:cardiolipin synthase activity"/>
    <property type="evidence" value="ECO:0007669"/>
    <property type="project" value="UniProtKB-UniRule"/>
</dbReference>
<feature type="transmembrane region" description="Helical" evidence="13">
    <location>
        <begin position="78"/>
        <end position="96"/>
    </location>
</feature>
<gene>
    <name evidence="15" type="ORF">ANBU17_10320</name>
</gene>
<accession>A0A916VCG9</accession>
<dbReference type="GO" id="GO:0032049">
    <property type="term" value="P:cardiolipin biosynthetic process"/>
    <property type="evidence" value="ECO:0007669"/>
    <property type="project" value="UniProtKB-UniRule"/>
</dbReference>
<evidence type="ECO:0000256" key="6">
    <source>
        <dbReference type="ARBA" id="ARBA00022737"/>
    </source>
</evidence>
<dbReference type="Pfam" id="PF13396">
    <property type="entry name" value="PLDc_N"/>
    <property type="match status" value="1"/>
</dbReference>
<keyword evidence="5 13" id="KW-0812">Transmembrane</keyword>
<protein>
    <recommendedName>
        <fullName evidence="12">Cardiolipin synthase</fullName>
        <ecNumber evidence="12">2.7.8.-</ecNumber>
    </recommendedName>
</protein>
<evidence type="ECO:0000256" key="8">
    <source>
        <dbReference type="ARBA" id="ARBA00023098"/>
    </source>
</evidence>
<feature type="domain" description="PLD phosphodiesterase" evidence="14">
    <location>
        <begin position="434"/>
        <end position="461"/>
    </location>
</feature>
<dbReference type="EC" id="2.7.8.-" evidence="12"/>
<organism evidence="15 16">
    <name type="scientific">Anaerostipes butyraticus</name>
    <dbReference type="NCBI Taxonomy" id="645466"/>
    <lineage>
        <taxon>Bacteria</taxon>
        <taxon>Bacillati</taxon>
        <taxon>Bacillota</taxon>
        <taxon>Clostridia</taxon>
        <taxon>Lachnospirales</taxon>
        <taxon>Lachnospiraceae</taxon>
        <taxon>Anaerostipes</taxon>
    </lineage>
</organism>
<dbReference type="InterPro" id="IPR022924">
    <property type="entry name" value="Cardiolipin_synthase"/>
</dbReference>
<dbReference type="GO" id="GO:0005886">
    <property type="term" value="C:plasma membrane"/>
    <property type="evidence" value="ECO:0007669"/>
    <property type="project" value="UniProtKB-SubCell"/>
</dbReference>
<keyword evidence="9 13" id="KW-0472">Membrane</keyword>
<keyword evidence="7 13" id="KW-1133">Transmembrane helix</keyword>
<comment type="caution">
    <text evidence="15">The sequence shown here is derived from an EMBL/GenBank/DDBJ whole genome shotgun (WGS) entry which is preliminary data.</text>
</comment>
<evidence type="ECO:0000259" key="14">
    <source>
        <dbReference type="PROSITE" id="PS50035"/>
    </source>
</evidence>
<dbReference type="EMBL" id="BLYI01000026">
    <property type="protein sequence ID" value="GFO84685.1"/>
    <property type="molecule type" value="Genomic_DNA"/>
</dbReference>
<dbReference type="Proteomes" id="UP000613208">
    <property type="component" value="Unassembled WGS sequence"/>
</dbReference>
<evidence type="ECO:0000313" key="16">
    <source>
        <dbReference type="Proteomes" id="UP000613208"/>
    </source>
</evidence>
<dbReference type="Gene3D" id="3.30.870.10">
    <property type="entry name" value="Endonuclease Chain A"/>
    <property type="match status" value="2"/>
</dbReference>
<proteinExistence type="predicted"/>
<feature type="transmembrane region" description="Helical" evidence="13">
    <location>
        <begin position="21"/>
        <end position="43"/>
    </location>
</feature>
<dbReference type="InterPro" id="IPR027379">
    <property type="entry name" value="CLS_N"/>
</dbReference>
<reference evidence="15" key="1">
    <citation type="submission" date="2020-06" db="EMBL/GenBank/DDBJ databases">
        <title>Characterization of fructooligosaccharide metabolism and fructooligosaccharide-degrading enzymes in human commensal butyrate producers.</title>
        <authorList>
            <person name="Tanno H."/>
            <person name="Fujii T."/>
            <person name="Hirano K."/>
            <person name="Maeno S."/>
            <person name="Tonozuka T."/>
            <person name="Sakamoto M."/>
            <person name="Ohkuma M."/>
            <person name="Tochio T."/>
            <person name="Endo A."/>
        </authorList>
    </citation>
    <scope>NUCLEOTIDE SEQUENCE</scope>
    <source>
        <strain evidence="15">JCM 17466</strain>
    </source>
</reference>
<keyword evidence="3" id="KW-0444">Lipid biosynthesis</keyword>
<evidence type="ECO:0000256" key="9">
    <source>
        <dbReference type="ARBA" id="ARBA00023136"/>
    </source>
</evidence>
<dbReference type="RefSeq" id="WP_201310410.1">
    <property type="nucleotide sequence ID" value="NZ_BLYI01000026.1"/>
</dbReference>
<evidence type="ECO:0000256" key="7">
    <source>
        <dbReference type="ARBA" id="ARBA00022989"/>
    </source>
</evidence>